<dbReference type="GO" id="GO:0016746">
    <property type="term" value="F:acyltransferase activity"/>
    <property type="evidence" value="ECO:0007669"/>
    <property type="project" value="UniProtKB-KW"/>
</dbReference>
<keyword evidence="10" id="KW-1185">Reference proteome</keyword>
<proteinExistence type="predicted"/>
<keyword evidence="6" id="KW-0012">Acyltransferase</keyword>
<feature type="transmembrane region" description="Helical" evidence="8">
    <location>
        <begin position="75"/>
        <end position="98"/>
    </location>
</feature>
<dbReference type="InParanoid" id="A0A0C3GG97"/>
<name>A0A0C3GG97_PILCF</name>
<reference evidence="9 10" key="1">
    <citation type="submission" date="2014-04" db="EMBL/GenBank/DDBJ databases">
        <authorList>
            <consortium name="DOE Joint Genome Institute"/>
            <person name="Kuo A."/>
            <person name="Tarkka M."/>
            <person name="Buscot F."/>
            <person name="Kohler A."/>
            <person name="Nagy L.G."/>
            <person name="Floudas D."/>
            <person name="Copeland A."/>
            <person name="Barry K.W."/>
            <person name="Cichocki N."/>
            <person name="Veneault-Fourrey C."/>
            <person name="LaButti K."/>
            <person name="Lindquist E.A."/>
            <person name="Lipzen A."/>
            <person name="Lundell T."/>
            <person name="Morin E."/>
            <person name="Murat C."/>
            <person name="Sun H."/>
            <person name="Tunlid A."/>
            <person name="Henrissat B."/>
            <person name="Grigoriev I.V."/>
            <person name="Hibbett D.S."/>
            <person name="Martin F."/>
            <person name="Nordberg H.P."/>
            <person name="Cantor M.N."/>
            <person name="Hua S.X."/>
        </authorList>
    </citation>
    <scope>NUCLEOTIDE SEQUENCE [LARGE SCALE GENOMIC DNA]</scope>
    <source>
        <strain evidence="9 10">F 1598</strain>
    </source>
</reference>
<dbReference type="PANTHER" id="PTHR23063">
    <property type="entry name" value="PHOSPHOLIPID ACYLTRANSFERASE"/>
    <property type="match status" value="1"/>
</dbReference>
<sequence length="378" mass="41333">MEKYSAFRDPGTGIQPFLTPVPPIGSEILAKITLPFGYIIGSLRTVLILALGLAYVALVRGVCLALSPVPPLYRLVTGGLTSIISRLILLLVGVWWIPVELVTRKRGRTAQSNESWNPQTGDIIVSNWVSWIEILWLAFRFNPTFVLPVCEPVEIPVQSVRASASITHTPGRRTGTGSAALSSPNRTPSTRKSVTGFQAVSLLSILSATGRVPPYNSNMTPCTLEEIRQAADRPIVVFPECTTSNGRGMLRFADAFKDYSVPVKGFKVFIMCVRYDPPTNLSPTLSHSIPSLSLNPLPHLLKLTTALRPQPISIRLLSPSESPSFQLFMVSEVVLNADGQDVLSEACAALIAQIGKMKRTGMGWEDKVAFLDFYRSKK</sequence>
<keyword evidence="3 8" id="KW-1133">Transmembrane helix</keyword>
<protein>
    <recommendedName>
        <fullName evidence="11">Phospholipid/glycerol acyltransferase domain-containing protein</fullName>
    </recommendedName>
</protein>
<evidence type="ECO:0000256" key="1">
    <source>
        <dbReference type="ARBA" id="ARBA00022679"/>
    </source>
</evidence>
<evidence type="ECO:0000256" key="4">
    <source>
        <dbReference type="ARBA" id="ARBA00023098"/>
    </source>
</evidence>
<dbReference type="HOGENOM" id="CLU_048121_2_0_1"/>
<evidence type="ECO:0000313" key="10">
    <source>
        <dbReference type="Proteomes" id="UP000054166"/>
    </source>
</evidence>
<evidence type="ECO:0000313" key="9">
    <source>
        <dbReference type="EMBL" id="KIM90689.1"/>
    </source>
</evidence>
<dbReference type="GO" id="GO:0006629">
    <property type="term" value="P:lipid metabolic process"/>
    <property type="evidence" value="ECO:0007669"/>
    <property type="project" value="UniProtKB-KW"/>
</dbReference>
<dbReference type="FunCoup" id="A0A0C3GG97">
    <property type="interactions" value="48"/>
</dbReference>
<evidence type="ECO:0000256" key="7">
    <source>
        <dbReference type="SAM" id="MobiDB-lite"/>
    </source>
</evidence>
<reference evidence="10" key="2">
    <citation type="submission" date="2015-01" db="EMBL/GenBank/DDBJ databases">
        <title>Evolutionary Origins and Diversification of the Mycorrhizal Mutualists.</title>
        <authorList>
            <consortium name="DOE Joint Genome Institute"/>
            <consortium name="Mycorrhizal Genomics Consortium"/>
            <person name="Kohler A."/>
            <person name="Kuo A."/>
            <person name="Nagy L.G."/>
            <person name="Floudas D."/>
            <person name="Copeland A."/>
            <person name="Barry K.W."/>
            <person name="Cichocki N."/>
            <person name="Veneault-Fourrey C."/>
            <person name="LaButti K."/>
            <person name="Lindquist E.A."/>
            <person name="Lipzen A."/>
            <person name="Lundell T."/>
            <person name="Morin E."/>
            <person name="Murat C."/>
            <person name="Riley R."/>
            <person name="Ohm R."/>
            <person name="Sun H."/>
            <person name="Tunlid A."/>
            <person name="Henrissat B."/>
            <person name="Grigoriev I.V."/>
            <person name="Hibbett D.S."/>
            <person name="Martin F."/>
        </authorList>
    </citation>
    <scope>NUCLEOTIDE SEQUENCE [LARGE SCALE GENOMIC DNA]</scope>
    <source>
        <strain evidence="10">F 1598</strain>
    </source>
</reference>
<gene>
    <name evidence="9" type="ORF">PILCRDRAFT_94433</name>
</gene>
<dbReference type="OrthoDB" id="272512at2759"/>
<keyword evidence="2 8" id="KW-0812">Transmembrane</keyword>
<keyword evidence="4" id="KW-0443">Lipid metabolism</keyword>
<dbReference type="STRING" id="765440.A0A0C3GG97"/>
<feature type="region of interest" description="Disordered" evidence="7">
    <location>
        <begin position="166"/>
        <end position="192"/>
    </location>
</feature>
<keyword evidence="5 8" id="KW-0472">Membrane</keyword>
<keyword evidence="1" id="KW-0808">Transferase</keyword>
<dbReference type="Proteomes" id="UP000054166">
    <property type="component" value="Unassembled WGS sequence"/>
</dbReference>
<evidence type="ECO:0000256" key="3">
    <source>
        <dbReference type="ARBA" id="ARBA00022989"/>
    </source>
</evidence>
<feature type="transmembrane region" description="Helical" evidence="8">
    <location>
        <begin position="46"/>
        <end position="69"/>
    </location>
</feature>
<evidence type="ECO:0000256" key="6">
    <source>
        <dbReference type="ARBA" id="ARBA00023315"/>
    </source>
</evidence>
<dbReference type="PANTHER" id="PTHR23063:SF60">
    <property type="entry name" value="LYSOPHOSPHATIDIC ACID:OLEOYL-COA ACYLTRANSFERASE 1"/>
    <property type="match status" value="1"/>
</dbReference>
<accession>A0A0C3GG97</accession>
<evidence type="ECO:0000256" key="8">
    <source>
        <dbReference type="SAM" id="Phobius"/>
    </source>
</evidence>
<evidence type="ECO:0008006" key="11">
    <source>
        <dbReference type="Google" id="ProtNLM"/>
    </source>
</evidence>
<feature type="compositionally biased region" description="Polar residues" evidence="7">
    <location>
        <begin position="175"/>
        <end position="192"/>
    </location>
</feature>
<evidence type="ECO:0000256" key="2">
    <source>
        <dbReference type="ARBA" id="ARBA00022692"/>
    </source>
</evidence>
<evidence type="ECO:0000256" key="5">
    <source>
        <dbReference type="ARBA" id="ARBA00023136"/>
    </source>
</evidence>
<dbReference type="AlphaFoldDB" id="A0A0C3GG97"/>
<organism evidence="9 10">
    <name type="scientific">Piloderma croceum (strain F 1598)</name>
    <dbReference type="NCBI Taxonomy" id="765440"/>
    <lineage>
        <taxon>Eukaryota</taxon>
        <taxon>Fungi</taxon>
        <taxon>Dikarya</taxon>
        <taxon>Basidiomycota</taxon>
        <taxon>Agaricomycotina</taxon>
        <taxon>Agaricomycetes</taxon>
        <taxon>Agaricomycetidae</taxon>
        <taxon>Atheliales</taxon>
        <taxon>Atheliaceae</taxon>
        <taxon>Piloderma</taxon>
    </lineage>
</organism>
<dbReference type="EMBL" id="KN832972">
    <property type="protein sequence ID" value="KIM90689.1"/>
    <property type="molecule type" value="Genomic_DNA"/>
</dbReference>